<dbReference type="STRING" id="1423740.FC36_GL000257"/>
<dbReference type="EMBL" id="AZFH01000010">
    <property type="protein sequence ID" value="KRL84334.1"/>
    <property type="molecule type" value="Genomic_DNA"/>
</dbReference>
<accession>A0A0R1TU11</accession>
<gene>
    <name evidence="1" type="ORF">FC36_GL000257</name>
</gene>
<name>A0A0R1TU11_9LACO</name>
<dbReference type="AlphaFoldDB" id="A0A0R1TU11"/>
<dbReference type="Proteomes" id="UP000051048">
    <property type="component" value="Unassembled WGS sequence"/>
</dbReference>
<protein>
    <submittedName>
        <fullName evidence="1">Uncharacterized protein</fullName>
    </submittedName>
</protein>
<proteinExistence type="predicted"/>
<dbReference type="RefSeq" id="WP_023859265.1">
    <property type="nucleotide sequence ID" value="NZ_AZFH01000010.1"/>
</dbReference>
<evidence type="ECO:0000313" key="1">
    <source>
        <dbReference type="EMBL" id="KRL84334.1"/>
    </source>
</evidence>
<reference evidence="1 2" key="1">
    <citation type="journal article" date="2015" name="Genome Announc.">
        <title>Expanding the biotechnology potential of lactobacilli through comparative genomics of 213 strains and associated genera.</title>
        <authorList>
            <person name="Sun Z."/>
            <person name="Harris H.M."/>
            <person name="McCann A."/>
            <person name="Guo C."/>
            <person name="Argimon S."/>
            <person name="Zhang W."/>
            <person name="Yang X."/>
            <person name="Jeffery I.B."/>
            <person name="Cooney J.C."/>
            <person name="Kagawa T.F."/>
            <person name="Liu W."/>
            <person name="Song Y."/>
            <person name="Salvetti E."/>
            <person name="Wrobel A."/>
            <person name="Rasinkangas P."/>
            <person name="Parkhill J."/>
            <person name="Rea M.C."/>
            <person name="O'Sullivan O."/>
            <person name="Ritari J."/>
            <person name="Douillard F.P."/>
            <person name="Paul Ross R."/>
            <person name="Yang R."/>
            <person name="Briner A.E."/>
            <person name="Felis G.E."/>
            <person name="de Vos W.M."/>
            <person name="Barrangou R."/>
            <person name="Klaenhammer T.R."/>
            <person name="Caufield P.W."/>
            <person name="Cui Y."/>
            <person name="Zhang H."/>
            <person name="O'Toole P.W."/>
        </authorList>
    </citation>
    <scope>NUCLEOTIDE SEQUENCE [LARGE SCALE GENOMIC DNA]</scope>
    <source>
        <strain evidence="1 2">DSM 15833</strain>
    </source>
</reference>
<sequence>MDDEEWEAYLEAERMADEVHAEWAREREEELNREYDYAISKYGSYARYQNERWYKTKQKSEISDRYGENRENYDRVCDFLYGDRDNYRRKIDIERQRLDLIFCELDDEYVHDIPEDRKPDKNNKDVQRYLNLEKKILEHYGSWKNYAERLRQVGYAGSQDKLWNAHYLKWELYYNVMTLVYGSWDGYIDNYDKEQQRLDELVRNGVDRDPEIERYEKVKYYEHEQEEWKRKHYSNANEYYYLAACALIYGIDVDINKLTSDDLSAYRSIERQRLDMLFSELDDEYAQCIPEDMKPDKGNKDVQRYLNLEKKILEHYGSWPNYFKYLRQAVGYTNMDVFSGKEDDLIAGEVDEWIETVDLMDNVLYIDVVKFIYGSWKNYIDNYEKEQQRLDELVRSGVEIDPKRIEAEDSLGF</sequence>
<organism evidence="1 2">
    <name type="scientific">Ligilactobacillus equi DSM 15833 = JCM 10991</name>
    <dbReference type="NCBI Taxonomy" id="1423740"/>
    <lineage>
        <taxon>Bacteria</taxon>
        <taxon>Bacillati</taxon>
        <taxon>Bacillota</taxon>
        <taxon>Bacilli</taxon>
        <taxon>Lactobacillales</taxon>
        <taxon>Lactobacillaceae</taxon>
        <taxon>Ligilactobacillus</taxon>
    </lineage>
</organism>
<comment type="caution">
    <text evidence="1">The sequence shown here is derived from an EMBL/GenBank/DDBJ whole genome shotgun (WGS) entry which is preliminary data.</text>
</comment>
<dbReference type="PATRIC" id="fig|1423740.3.peg.276"/>
<evidence type="ECO:0000313" key="2">
    <source>
        <dbReference type="Proteomes" id="UP000051048"/>
    </source>
</evidence>